<dbReference type="Proteomes" id="UP001301350">
    <property type="component" value="Unassembled WGS sequence"/>
</dbReference>
<gene>
    <name evidence="2" type="ORF">CDCA_CDCA04G1357</name>
</gene>
<feature type="compositionally biased region" description="Basic and acidic residues" evidence="1">
    <location>
        <begin position="273"/>
        <end position="287"/>
    </location>
</feature>
<name>A0AAV9ISL8_CYACA</name>
<feature type="compositionally biased region" description="Acidic residues" evidence="1">
    <location>
        <begin position="571"/>
        <end position="580"/>
    </location>
</feature>
<evidence type="ECO:0000313" key="3">
    <source>
        <dbReference type="Proteomes" id="UP001301350"/>
    </source>
</evidence>
<keyword evidence="3" id="KW-1185">Reference proteome</keyword>
<feature type="region of interest" description="Disordered" evidence="1">
    <location>
        <begin position="946"/>
        <end position="977"/>
    </location>
</feature>
<proteinExistence type="predicted"/>
<evidence type="ECO:0000256" key="1">
    <source>
        <dbReference type="SAM" id="MobiDB-lite"/>
    </source>
</evidence>
<sequence>MTVRLLLVQRKVDGHPVAHCVHPDVSEHDARHLVWRVANYMDPRNVHACNGLRLDDEEGGGGAGEADDWRRRDAEAFQRGAAVDVTAGGGAVTPWSSGGYHHLGARRLAGAWACYWQAPPHLFVLENLGLVVTIGGKTSSGTSGLRAAVLWTADDGDDEAAASSQAQAMLSRVAEAARRYDKSLGGIALELEEDESAPAEGELSLEQIVQRCRLNMHLFHLLFGTDPFQLERQLQDAPLSRAYDRSAMAAWRERWQEHQQRREQIFNGSVVFRDDPMVPPVTRREPRLLNTPSAPEKEGGKATEGGDKKRKKTRKSAKGERGERRKKKTKKKAKATAEESADVALAAEKRADPSSQLPIIPVPYMNSEFMRKAWHALRTTMFGETDSGVAAAAAADWDDAFVPLEPLDAVGESDQESLDLELQDLPEARSEGSESEARHVNLWLIDDAYLNERPELAAELFERAPYFDAQRLLGRIYDAAFCERATSYFKAVFYLLEHGHFKEAYTVLQQNIMDGMVRKVRRTSQMPRTKAPKPASEASASPGGTPAAAAAAADAVADDNDAECIAGEWSDAELAGEEEGTAAKRPAGDEATSTQPQPQVEEMDEEGATSAALVAGSAHELARHGGPMVELLTEERPSSPETALDVYVVDAHAVTRVETLEDEEKGAAANVRGESGVEAGYIVPVAAQEVVATGDEPGGALVPTTTTDEALTESAPSAIREPTSADDASDTAAEALHQLAIQEAGERGPNAALASRAAGPTSADRKSTDAPAEDDHRARSEEELDAAVAEPPEEHKRLYLLACWYKLALHLLEQITTIDRTAATGNRSPEDERALAHMCTLLAYLPLLPPHRSAAVNVSIEKNVQLGNYGYATGWIDWAYDRCPAADATGVRARYHQLLDECEDHAWQNEYVVPEADRLMEYYGRGALSLREYLLLAREEVSGLWTQEARTPPVESESEEEEEEEEEEYSDDSASST</sequence>
<reference evidence="2 3" key="1">
    <citation type="submission" date="2022-07" db="EMBL/GenBank/DDBJ databases">
        <title>Genome-wide signatures of adaptation to extreme environments.</title>
        <authorList>
            <person name="Cho C.H."/>
            <person name="Yoon H.S."/>
        </authorList>
    </citation>
    <scope>NUCLEOTIDE SEQUENCE [LARGE SCALE GENOMIC DNA]</scope>
    <source>
        <strain evidence="2 3">DBV 063 E5</strain>
    </source>
</reference>
<dbReference type="AlphaFoldDB" id="A0AAV9ISL8"/>
<protein>
    <submittedName>
        <fullName evidence="2">Uncharacterized protein</fullName>
    </submittedName>
</protein>
<feature type="region of interest" description="Disordered" evidence="1">
    <location>
        <begin position="522"/>
        <end position="554"/>
    </location>
</feature>
<feature type="region of interest" description="Disordered" evidence="1">
    <location>
        <begin position="695"/>
        <end position="731"/>
    </location>
</feature>
<feature type="region of interest" description="Disordered" evidence="1">
    <location>
        <begin position="273"/>
        <end position="352"/>
    </location>
</feature>
<feature type="region of interest" description="Disordered" evidence="1">
    <location>
        <begin position="571"/>
        <end position="610"/>
    </location>
</feature>
<comment type="caution">
    <text evidence="2">The sequence shown here is derived from an EMBL/GenBank/DDBJ whole genome shotgun (WGS) entry which is preliminary data.</text>
</comment>
<feature type="compositionally biased region" description="Low complexity" evidence="1">
    <location>
        <begin position="532"/>
        <end position="554"/>
    </location>
</feature>
<feature type="compositionally biased region" description="Basic and acidic residues" evidence="1">
    <location>
        <begin position="295"/>
        <end position="307"/>
    </location>
</feature>
<evidence type="ECO:0000313" key="2">
    <source>
        <dbReference type="EMBL" id="KAK4535332.1"/>
    </source>
</evidence>
<accession>A0AAV9ISL8</accession>
<organism evidence="2 3">
    <name type="scientific">Cyanidium caldarium</name>
    <name type="common">Red alga</name>
    <dbReference type="NCBI Taxonomy" id="2771"/>
    <lineage>
        <taxon>Eukaryota</taxon>
        <taxon>Rhodophyta</taxon>
        <taxon>Bangiophyceae</taxon>
        <taxon>Cyanidiales</taxon>
        <taxon>Cyanidiaceae</taxon>
        <taxon>Cyanidium</taxon>
    </lineage>
</organism>
<feature type="compositionally biased region" description="Basic and acidic residues" evidence="1">
    <location>
        <begin position="763"/>
        <end position="781"/>
    </location>
</feature>
<dbReference type="EMBL" id="JANCYW010000004">
    <property type="protein sequence ID" value="KAK4535332.1"/>
    <property type="molecule type" value="Genomic_DNA"/>
</dbReference>
<feature type="compositionally biased region" description="Acidic residues" evidence="1">
    <location>
        <begin position="956"/>
        <end position="971"/>
    </location>
</feature>
<feature type="compositionally biased region" description="Basic residues" evidence="1">
    <location>
        <begin position="324"/>
        <end position="334"/>
    </location>
</feature>
<feature type="region of interest" description="Disordered" evidence="1">
    <location>
        <begin position="744"/>
        <end position="791"/>
    </location>
</feature>